<dbReference type="AlphaFoldDB" id="A0A1N6I441"/>
<name>A0A1N6I441_9MICO</name>
<dbReference type="InterPro" id="IPR051393">
    <property type="entry name" value="ABC_transporter_permease"/>
</dbReference>
<accession>A0A1N6I441</accession>
<protein>
    <submittedName>
        <fullName evidence="9">Carbohydrate ABC transporter membrane protein 1, CUT1 family</fullName>
    </submittedName>
</protein>
<dbReference type="PROSITE" id="PS50928">
    <property type="entry name" value="ABC_TM1"/>
    <property type="match status" value="1"/>
</dbReference>
<dbReference type="Pfam" id="PF00528">
    <property type="entry name" value="BPD_transp_1"/>
    <property type="match status" value="1"/>
</dbReference>
<evidence type="ECO:0000259" key="8">
    <source>
        <dbReference type="PROSITE" id="PS50928"/>
    </source>
</evidence>
<evidence type="ECO:0000256" key="3">
    <source>
        <dbReference type="ARBA" id="ARBA00022475"/>
    </source>
</evidence>
<evidence type="ECO:0000313" key="9">
    <source>
        <dbReference type="EMBL" id="SIO26796.1"/>
    </source>
</evidence>
<dbReference type="STRING" id="232089.SAMN05443544_3656"/>
<dbReference type="PANTHER" id="PTHR30193">
    <property type="entry name" value="ABC TRANSPORTER PERMEASE PROTEIN"/>
    <property type="match status" value="1"/>
</dbReference>
<sequence length="301" mass="32770">MSDGTTTVGRSATRRPARSGWVAWAYVAPALLIYGAFLLFPLGRAAQYSLFEWDGLGESTFVGFDNYVEILFDERLREAFWHALVLVFFYAVLPLAIGLVLAALLTRSQVRGLGFFRSVIFLPQVIAMVVVAVTWRQIYAPDGPLNGFLRLIGLDSLTRPWLGDYTFTLPAVGLIGTWVCTGLVTVLLMAGMSRVPRELYEAARLDGSGPVREFFAITLPTVRGEITVALTLTIVAALKTFDLVYVTTSGGPGTSTTVPSYEIYRRAFQLGDVGVATAVGIVLTIIVFAINGVVNMIGDRK</sequence>
<evidence type="ECO:0000256" key="4">
    <source>
        <dbReference type="ARBA" id="ARBA00022692"/>
    </source>
</evidence>
<keyword evidence="3" id="KW-1003">Cell membrane</keyword>
<keyword evidence="6 7" id="KW-0472">Membrane</keyword>
<dbReference type="PANTHER" id="PTHR30193:SF41">
    <property type="entry name" value="DIACETYLCHITOBIOSE UPTAKE SYSTEM PERMEASE PROTEIN NGCF"/>
    <property type="match status" value="1"/>
</dbReference>
<dbReference type="InterPro" id="IPR000515">
    <property type="entry name" value="MetI-like"/>
</dbReference>
<dbReference type="Gene3D" id="1.10.3720.10">
    <property type="entry name" value="MetI-like"/>
    <property type="match status" value="1"/>
</dbReference>
<dbReference type="GO" id="GO:0005886">
    <property type="term" value="C:plasma membrane"/>
    <property type="evidence" value="ECO:0007669"/>
    <property type="project" value="UniProtKB-SubCell"/>
</dbReference>
<dbReference type="CDD" id="cd06261">
    <property type="entry name" value="TM_PBP2"/>
    <property type="match status" value="1"/>
</dbReference>
<dbReference type="GO" id="GO:0055085">
    <property type="term" value="P:transmembrane transport"/>
    <property type="evidence" value="ECO:0007669"/>
    <property type="project" value="InterPro"/>
</dbReference>
<evidence type="ECO:0000256" key="6">
    <source>
        <dbReference type="ARBA" id="ARBA00023136"/>
    </source>
</evidence>
<feature type="transmembrane region" description="Helical" evidence="7">
    <location>
        <begin position="273"/>
        <end position="294"/>
    </location>
</feature>
<dbReference type="Proteomes" id="UP000184699">
    <property type="component" value="Unassembled WGS sequence"/>
</dbReference>
<dbReference type="RefSeq" id="WP_074261780.1">
    <property type="nucleotide sequence ID" value="NZ_FSRJ01000005.1"/>
</dbReference>
<dbReference type="InterPro" id="IPR035906">
    <property type="entry name" value="MetI-like_sf"/>
</dbReference>
<feature type="domain" description="ABC transmembrane type-1" evidence="8">
    <location>
        <begin position="80"/>
        <end position="294"/>
    </location>
</feature>
<keyword evidence="2 7" id="KW-0813">Transport</keyword>
<evidence type="ECO:0000256" key="1">
    <source>
        <dbReference type="ARBA" id="ARBA00004651"/>
    </source>
</evidence>
<evidence type="ECO:0000256" key="5">
    <source>
        <dbReference type="ARBA" id="ARBA00022989"/>
    </source>
</evidence>
<feature type="transmembrane region" description="Helical" evidence="7">
    <location>
        <begin position="21"/>
        <end position="43"/>
    </location>
</feature>
<evidence type="ECO:0000256" key="2">
    <source>
        <dbReference type="ARBA" id="ARBA00022448"/>
    </source>
</evidence>
<keyword evidence="10" id="KW-1185">Reference proteome</keyword>
<gene>
    <name evidence="9" type="ORF">SAMN05443544_3656</name>
</gene>
<dbReference type="OrthoDB" id="9805974at2"/>
<feature type="transmembrane region" description="Helical" evidence="7">
    <location>
        <begin position="167"/>
        <end position="190"/>
    </location>
</feature>
<keyword evidence="5 7" id="KW-1133">Transmembrane helix</keyword>
<feature type="transmembrane region" description="Helical" evidence="7">
    <location>
        <begin position="115"/>
        <end position="135"/>
    </location>
</feature>
<comment type="subcellular location">
    <subcellularLocation>
        <location evidence="1 7">Cell membrane</location>
        <topology evidence="1 7">Multi-pass membrane protein</topology>
    </subcellularLocation>
</comment>
<evidence type="ECO:0000256" key="7">
    <source>
        <dbReference type="RuleBase" id="RU363032"/>
    </source>
</evidence>
<organism evidence="9 10">
    <name type="scientific">Agromyces cerinus subsp. cerinus</name>
    <dbReference type="NCBI Taxonomy" id="232089"/>
    <lineage>
        <taxon>Bacteria</taxon>
        <taxon>Bacillati</taxon>
        <taxon>Actinomycetota</taxon>
        <taxon>Actinomycetes</taxon>
        <taxon>Micrococcales</taxon>
        <taxon>Microbacteriaceae</taxon>
        <taxon>Agromyces</taxon>
    </lineage>
</organism>
<evidence type="ECO:0000313" key="10">
    <source>
        <dbReference type="Proteomes" id="UP000184699"/>
    </source>
</evidence>
<comment type="similarity">
    <text evidence="7">Belongs to the binding-protein-dependent transport system permease family.</text>
</comment>
<dbReference type="EMBL" id="FSRJ01000005">
    <property type="protein sequence ID" value="SIO26796.1"/>
    <property type="molecule type" value="Genomic_DNA"/>
</dbReference>
<feature type="transmembrane region" description="Helical" evidence="7">
    <location>
        <begin position="79"/>
        <end position="103"/>
    </location>
</feature>
<reference evidence="10" key="1">
    <citation type="submission" date="2016-11" db="EMBL/GenBank/DDBJ databases">
        <authorList>
            <person name="Varghese N."/>
            <person name="Submissions S."/>
        </authorList>
    </citation>
    <scope>NUCLEOTIDE SEQUENCE [LARGE SCALE GENOMIC DNA]</scope>
    <source>
        <strain evidence="10">DSM 8595</strain>
    </source>
</reference>
<dbReference type="SUPFAM" id="SSF161098">
    <property type="entry name" value="MetI-like"/>
    <property type="match status" value="1"/>
</dbReference>
<keyword evidence="4 7" id="KW-0812">Transmembrane</keyword>
<proteinExistence type="inferred from homology"/>